<feature type="transmembrane region" description="Helical" evidence="2">
    <location>
        <begin position="328"/>
        <end position="346"/>
    </location>
</feature>
<proteinExistence type="predicted"/>
<feature type="transmembrane region" description="Helical" evidence="2">
    <location>
        <begin position="492"/>
        <end position="514"/>
    </location>
</feature>
<dbReference type="RefSeq" id="WP_387342687.1">
    <property type="nucleotide sequence ID" value="NZ_JBIAXI010000008.1"/>
</dbReference>
<keyword evidence="4" id="KW-1185">Reference proteome</keyword>
<evidence type="ECO:0000313" key="4">
    <source>
        <dbReference type="Proteomes" id="UP001602119"/>
    </source>
</evidence>
<feature type="transmembrane region" description="Helical" evidence="2">
    <location>
        <begin position="174"/>
        <end position="191"/>
    </location>
</feature>
<feature type="transmembrane region" description="Helical" evidence="2">
    <location>
        <begin position="299"/>
        <end position="316"/>
    </location>
</feature>
<dbReference type="Proteomes" id="UP001602119">
    <property type="component" value="Unassembled WGS sequence"/>
</dbReference>
<feature type="transmembrane region" description="Helical" evidence="2">
    <location>
        <begin position="366"/>
        <end position="383"/>
    </location>
</feature>
<feature type="transmembrane region" description="Helical" evidence="2">
    <location>
        <begin position="617"/>
        <end position="637"/>
    </location>
</feature>
<organism evidence="3 4">
    <name type="scientific">Microtetraspora fusca</name>
    <dbReference type="NCBI Taxonomy" id="1997"/>
    <lineage>
        <taxon>Bacteria</taxon>
        <taxon>Bacillati</taxon>
        <taxon>Actinomycetota</taxon>
        <taxon>Actinomycetes</taxon>
        <taxon>Streptosporangiales</taxon>
        <taxon>Streptosporangiaceae</taxon>
        <taxon>Microtetraspora</taxon>
    </lineage>
</organism>
<gene>
    <name evidence="3" type="ORF">ACFY05_15845</name>
</gene>
<feature type="region of interest" description="Disordered" evidence="1">
    <location>
        <begin position="87"/>
        <end position="140"/>
    </location>
</feature>
<feature type="transmembrane region" description="Helical" evidence="2">
    <location>
        <begin position="526"/>
        <end position="546"/>
    </location>
</feature>
<feature type="transmembrane region" description="Helical" evidence="2">
    <location>
        <begin position="25"/>
        <end position="46"/>
    </location>
</feature>
<sequence>MVRTIAAGPSTGGGRRAGRHRRSRLARWAPGALALVFTAAVLRLNGVSSRDLVAFGLYLSLGLALPGVLLLRALLGAVPRAQKVAVGGDAGRRGGRALRRAGVDRPGPDGSRLDAPAEGPGPDRLGSDGRAPDRLDADGSRAVRTPGEELALGVALGYAIEVPAYIAARAVGEPLLVLTWPAAVYLAFLAVPRLRRHWRRPPSGGAVAPRWWSCFLALLMAYLTVWSAVSFFAANGLTWPRAGTSLFDMPFHLALIGELRHHMPPQVPMVAGEPLLSHWFVYAHLASASWVTGVEPMVLLYRLAVLPMLAGFAVLTGTIGHRVTGSRVAAALAVAGTLLVSMPSLYDNTNGLLLWDGLQPSGWGSPSQMFGALLSAAVVLVLAELLEERGGRGAWVLLAVLLAAVMGAKATPLPLLLGGLVVVAAVRAVRDRRPPWAALGALAMTAAFMAFAQFVLYGGTRQGMMVAPLSIARTTWVTVAGLGHAVEPGAASLAGMTAVYLLCWAVTWCGAAGLLSRPRLLARPSVALMAGMCAAAVGAVLLFGSTYLDEGYFLQSVYPYLAILSAYGFLTVMRSERPSRLAVAGAVCAGLLAAYLIRVLCGVTVPLGPGRPEAALYLPFAVALAVAALVAGAALVLRRRGVRAWSLALSVVAAMGVPGAWQARVLALGDAGGTDPAARRVVNPDREKVPRGALAAGRWLRAHSRPDDLVATNAHCVWGREDPCDSRHFWVTALSERRALVEGWAYTPTNTDLWGPGESVPRLPFWDAERLRLNDAAFRRPSPAAFQYLRDRFGVRWLVVEERRSPPIGDAANLRFRSGDYAVYRIPARLPG</sequence>
<name>A0ABW6V4W1_MICFU</name>
<dbReference type="EMBL" id="JBIAXI010000008">
    <property type="protein sequence ID" value="MFF4774327.1"/>
    <property type="molecule type" value="Genomic_DNA"/>
</dbReference>
<feature type="transmembrane region" description="Helical" evidence="2">
    <location>
        <begin position="582"/>
        <end position="605"/>
    </location>
</feature>
<comment type="caution">
    <text evidence="3">The sequence shown here is derived from an EMBL/GenBank/DDBJ whole genome shotgun (WGS) entry which is preliminary data.</text>
</comment>
<feature type="transmembrane region" description="Helical" evidence="2">
    <location>
        <begin position="644"/>
        <end position="661"/>
    </location>
</feature>
<evidence type="ECO:0000313" key="3">
    <source>
        <dbReference type="EMBL" id="MFF4774327.1"/>
    </source>
</evidence>
<evidence type="ECO:0008006" key="5">
    <source>
        <dbReference type="Google" id="ProtNLM"/>
    </source>
</evidence>
<feature type="transmembrane region" description="Helical" evidence="2">
    <location>
        <begin position="395"/>
        <end position="424"/>
    </location>
</feature>
<evidence type="ECO:0000256" key="2">
    <source>
        <dbReference type="SAM" id="Phobius"/>
    </source>
</evidence>
<evidence type="ECO:0000256" key="1">
    <source>
        <dbReference type="SAM" id="MobiDB-lite"/>
    </source>
</evidence>
<reference evidence="3 4" key="1">
    <citation type="submission" date="2024-10" db="EMBL/GenBank/DDBJ databases">
        <title>The Natural Products Discovery Center: Release of the First 8490 Sequenced Strains for Exploring Actinobacteria Biosynthetic Diversity.</title>
        <authorList>
            <person name="Kalkreuter E."/>
            <person name="Kautsar S.A."/>
            <person name="Yang D."/>
            <person name="Bader C.D."/>
            <person name="Teijaro C.N."/>
            <person name="Fluegel L."/>
            <person name="Davis C.M."/>
            <person name="Simpson J.R."/>
            <person name="Lauterbach L."/>
            <person name="Steele A.D."/>
            <person name="Gui C."/>
            <person name="Meng S."/>
            <person name="Li G."/>
            <person name="Viehrig K."/>
            <person name="Ye F."/>
            <person name="Su P."/>
            <person name="Kiefer A.F."/>
            <person name="Nichols A."/>
            <person name="Cepeda A.J."/>
            <person name="Yan W."/>
            <person name="Fan B."/>
            <person name="Jiang Y."/>
            <person name="Adhikari A."/>
            <person name="Zheng C.-J."/>
            <person name="Schuster L."/>
            <person name="Cowan T.M."/>
            <person name="Smanski M.J."/>
            <person name="Chevrette M.G."/>
            <person name="De Carvalho L.P.S."/>
            <person name="Shen B."/>
        </authorList>
    </citation>
    <scope>NUCLEOTIDE SEQUENCE [LARGE SCALE GENOMIC DNA]</scope>
    <source>
        <strain evidence="3 4">NPDC001281</strain>
    </source>
</reference>
<feature type="transmembrane region" description="Helical" evidence="2">
    <location>
        <begin position="211"/>
        <end position="234"/>
    </location>
</feature>
<keyword evidence="2" id="KW-0812">Transmembrane</keyword>
<feature type="transmembrane region" description="Helical" evidence="2">
    <location>
        <begin position="552"/>
        <end position="570"/>
    </location>
</feature>
<protein>
    <recommendedName>
        <fullName evidence="5">4-amino-4-deoxy-L-arabinose transferase-like glycosyltransferase</fullName>
    </recommendedName>
</protein>
<feature type="transmembrane region" description="Helical" evidence="2">
    <location>
        <begin position="52"/>
        <end position="75"/>
    </location>
</feature>
<feature type="transmembrane region" description="Helical" evidence="2">
    <location>
        <begin position="464"/>
        <end position="486"/>
    </location>
</feature>
<accession>A0ABW6V4W1</accession>
<keyword evidence="2" id="KW-0472">Membrane</keyword>
<feature type="region of interest" description="Disordered" evidence="1">
    <location>
        <begin position="1"/>
        <end position="21"/>
    </location>
</feature>
<keyword evidence="2" id="KW-1133">Transmembrane helix</keyword>
<feature type="compositionally biased region" description="Basic and acidic residues" evidence="1">
    <location>
        <begin position="125"/>
        <end position="140"/>
    </location>
</feature>
<feature type="transmembrane region" description="Helical" evidence="2">
    <location>
        <begin position="436"/>
        <end position="457"/>
    </location>
</feature>
<feature type="transmembrane region" description="Helical" evidence="2">
    <location>
        <begin position="150"/>
        <end position="168"/>
    </location>
</feature>